<organism evidence="9 10">
    <name type="scientific">Candidatus Tenderia electrophaga</name>
    <dbReference type="NCBI Taxonomy" id="1748243"/>
    <lineage>
        <taxon>Bacteria</taxon>
        <taxon>Pseudomonadati</taxon>
        <taxon>Pseudomonadota</taxon>
        <taxon>Gammaproteobacteria</taxon>
        <taxon>Candidatus Tenderiales</taxon>
        <taxon>Candidatus Tenderiaceae</taxon>
        <taxon>Candidatus Tenderia</taxon>
    </lineage>
</organism>
<keyword evidence="10" id="KW-1185">Reference proteome</keyword>
<dbReference type="Pfam" id="PF13144">
    <property type="entry name" value="ChapFlgA"/>
    <property type="match status" value="1"/>
</dbReference>
<evidence type="ECO:0000256" key="6">
    <source>
        <dbReference type="ARBA" id="ARBA00025643"/>
    </source>
</evidence>
<dbReference type="CDD" id="cd11614">
    <property type="entry name" value="SAF_CpaB_FlgA_like"/>
    <property type="match status" value="1"/>
</dbReference>
<dbReference type="AlphaFoldDB" id="A0A0S2TBU0"/>
<accession>A0A0S2TBU0</accession>
<feature type="domain" description="SAF" evidence="8">
    <location>
        <begin position="94"/>
        <end position="156"/>
    </location>
</feature>
<evidence type="ECO:0000256" key="2">
    <source>
        <dbReference type="ARBA" id="ARBA00010474"/>
    </source>
</evidence>
<keyword evidence="5 7" id="KW-0574">Periplasm</keyword>
<reference evidence="9" key="1">
    <citation type="submission" date="2015-10" db="EMBL/GenBank/DDBJ databases">
        <title>Description of Candidatus Tenderia electrophaga gen. nov, sp. nov., an Uncultivated Electroautotroph from a Biocathode Enrichment.</title>
        <authorList>
            <person name="Eddie B.J."/>
            <person name="Malanoski A.P."/>
            <person name="Wang Z."/>
            <person name="Hall R.J."/>
            <person name="Oh S.D."/>
            <person name="Heiner C."/>
            <person name="Lin B."/>
            <person name="Strycharz-Glaven S.M."/>
        </authorList>
    </citation>
    <scope>NUCLEOTIDE SEQUENCE [LARGE SCALE GENOMIC DNA]</scope>
    <source>
        <strain evidence="9">NRL1</strain>
    </source>
</reference>
<name>A0A0S2TBU0_9GAMM</name>
<protein>
    <recommendedName>
        <fullName evidence="3 7">Flagella basal body P-ring formation protein FlgA</fullName>
    </recommendedName>
</protein>
<dbReference type="Proteomes" id="UP000055136">
    <property type="component" value="Chromosome"/>
</dbReference>
<dbReference type="EMBL" id="CP013099">
    <property type="protein sequence ID" value="ALP52629.1"/>
    <property type="molecule type" value="Genomic_DNA"/>
</dbReference>
<evidence type="ECO:0000256" key="3">
    <source>
        <dbReference type="ARBA" id="ARBA00014754"/>
    </source>
</evidence>
<evidence type="ECO:0000259" key="8">
    <source>
        <dbReference type="SMART" id="SM00858"/>
    </source>
</evidence>
<comment type="similarity">
    <text evidence="2 7">Belongs to the FlgA family.</text>
</comment>
<dbReference type="SMART" id="SM00858">
    <property type="entry name" value="SAF"/>
    <property type="match status" value="1"/>
</dbReference>
<proteinExistence type="inferred from homology"/>
<comment type="function">
    <text evidence="6 7">Involved in the assembly process of the P-ring formation. It may associate with FlgF on the rod constituting a structure essential for the P-ring assembly or may act as a modulator protein for the P-ring assembly.</text>
</comment>
<evidence type="ECO:0000313" key="9">
    <source>
        <dbReference type="EMBL" id="ALP52629.1"/>
    </source>
</evidence>
<dbReference type="Pfam" id="PF17656">
    <property type="entry name" value="ChapFlgA_N"/>
    <property type="match status" value="1"/>
</dbReference>
<dbReference type="KEGG" id="tee:Tel_05415"/>
<evidence type="ECO:0000256" key="7">
    <source>
        <dbReference type="RuleBase" id="RU362063"/>
    </source>
</evidence>
<comment type="subcellular location">
    <subcellularLocation>
        <location evidence="1 7">Periplasm</location>
    </subcellularLocation>
</comment>
<dbReference type="STRING" id="1748243.Tel_05415"/>
<keyword evidence="7" id="KW-1005">Bacterial flagellum biogenesis</keyword>
<dbReference type="Gene3D" id="3.90.1210.10">
    <property type="entry name" value="Antifreeze-like/N-acetylneuraminic acid synthase C-terminal domain"/>
    <property type="match status" value="1"/>
</dbReference>
<evidence type="ECO:0000256" key="4">
    <source>
        <dbReference type="ARBA" id="ARBA00022729"/>
    </source>
</evidence>
<dbReference type="InterPro" id="IPR013974">
    <property type="entry name" value="SAF"/>
</dbReference>
<dbReference type="PANTHER" id="PTHR36307">
    <property type="entry name" value="FLAGELLA BASAL BODY P-RING FORMATION PROTEIN FLGA"/>
    <property type="match status" value="1"/>
</dbReference>
<evidence type="ECO:0000256" key="1">
    <source>
        <dbReference type="ARBA" id="ARBA00004418"/>
    </source>
</evidence>
<evidence type="ECO:0000313" key="10">
    <source>
        <dbReference type="Proteomes" id="UP000055136"/>
    </source>
</evidence>
<sequence>MLAGAVAAADFHPLADIRRAATEFASHKIVANGADSAIEAGHLDPRLRLKRCAQPLAAEPLSRRNNTSNMTVMVKCEGAKPWTVYVPVTIKSYITVAVAKRPLARGIPVTADDLSFEQREISRLTGGYFTHGDRLLGRAPKRSLPRGSVVSPRDLDIQKVIRKGTRISIVAESNGISVRMPGKALQDAGAGEQIQVENLSSKRTVIGTVLDPDTVRVAM</sequence>
<gene>
    <name evidence="9" type="ORF">Tel_05415</name>
</gene>
<dbReference type="InterPro" id="IPR041231">
    <property type="entry name" value="FlgA_N"/>
</dbReference>
<dbReference type="GO" id="GO:0042597">
    <property type="term" value="C:periplasmic space"/>
    <property type="evidence" value="ECO:0007669"/>
    <property type="project" value="UniProtKB-SubCell"/>
</dbReference>
<evidence type="ECO:0000256" key="5">
    <source>
        <dbReference type="ARBA" id="ARBA00022764"/>
    </source>
</evidence>
<dbReference type="InterPro" id="IPR039246">
    <property type="entry name" value="Flagellar_FlgA"/>
</dbReference>
<dbReference type="InterPro" id="IPR017585">
    <property type="entry name" value="SAF_FlgA"/>
</dbReference>
<keyword evidence="4" id="KW-0732">Signal</keyword>
<dbReference type="NCBIfam" id="TIGR03170">
    <property type="entry name" value="flgA_cterm"/>
    <property type="match status" value="1"/>
</dbReference>
<dbReference type="Gene3D" id="2.30.30.760">
    <property type="match status" value="1"/>
</dbReference>
<dbReference type="PANTHER" id="PTHR36307:SF1">
    <property type="entry name" value="FLAGELLA BASAL BODY P-RING FORMATION PROTEIN FLGA"/>
    <property type="match status" value="1"/>
</dbReference>
<dbReference type="GO" id="GO:0044780">
    <property type="term" value="P:bacterial-type flagellum assembly"/>
    <property type="evidence" value="ECO:0007669"/>
    <property type="project" value="InterPro"/>
</dbReference>